<feature type="non-terminal residue" evidence="3">
    <location>
        <position position="196"/>
    </location>
</feature>
<dbReference type="AlphaFoldDB" id="A0A383CL56"/>
<dbReference type="InterPro" id="IPR044876">
    <property type="entry name" value="HRDC_dom_sf"/>
</dbReference>
<feature type="region of interest" description="Disordered" evidence="1">
    <location>
        <begin position="111"/>
        <end position="139"/>
    </location>
</feature>
<dbReference type="GO" id="GO:0003676">
    <property type="term" value="F:nucleic acid binding"/>
    <property type="evidence" value="ECO:0007669"/>
    <property type="project" value="InterPro"/>
</dbReference>
<name>A0A383CL56_9ZZZZ</name>
<dbReference type="GO" id="GO:0000166">
    <property type="term" value="F:nucleotide binding"/>
    <property type="evidence" value="ECO:0007669"/>
    <property type="project" value="InterPro"/>
</dbReference>
<sequence length="196" mass="21507">MDAAGACRACGARIAKNERVIEAGKLYTELKDWRKTKLQEKGVNVLYIVASNRTLRDISVFRPQSKEQMLAIHGIGETRYTEYDFNEVLEIIRDREEESHSLVDYCDGCPEGSAQASGAPPPNDPQISSHGGGSSCPTCGGPWDGVSRNHSASGTEIWPLPHSDHFNIQYMENTDSTDDQLAIAKGGRVLDVEIRG</sequence>
<proteinExistence type="predicted"/>
<organism evidence="3">
    <name type="scientific">marine metagenome</name>
    <dbReference type="NCBI Taxonomy" id="408172"/>
    <lineage>
        <taxon>unclassified sequences</taxon>
        <taxon>metagenomes</taxon>
        <taxon>ecological metagenomes</taxon>
    </lineage>
</organism>
<gene>
    <name evidence="3" type="ORF">METZ01_LOCUS485349</name>
</gene>
<dbReference type="EMBL" id="UINC01209467">
    <property type="protein sequence ID" value="SVE32495.1"/>
    <property type="molecule type" value="Genomic_DNA"/>
</dbReference>
<feature type="domain" description="HRDC" evidence="2">
    <location>
        <begin position="20"/>
        <end position="102"/>
    </location>
</feature>
<protein>
    <recommendedName>
        <fullName evidence="2">HRDC domain-containing protein</fullName>
    </recommendedName>
</protein>
<accession>A0A383CL56</accession>
<dbReference type="SUPFAM" id="SSF47819">
    <property type="entry name" value="HRDC-like"/>
    <property type="match status" value="1"/>
</dbReference>
<reference evidence="3" key="1">
    <citation type="submission" date="2018-05" db="EMBL/GenBank/DDBJ databases">
        <authorList>
            <person name="Lanie J.A."/>
            <person name="Ng W.-L."/>
            <person name="Kazmierczak K.M."/>
            <person name="Andrzejewski T.M."/>
            <person name="Davidsen T.M."/>
            <person name="Wayne K.J."/>
            <person name="Tettelin H."/>
            <person name="Glass J.I."/>
            <person name="Rusch D."/>
            <person name="Podicherti R."/>
            <person name="Tsui H.-C.T."/>
            <person name="Winkler M.E."/>
        </authorList>
    </citation>
    <scope>NUCLEOTIDE SEQUENCE</scope>
</reference>
<dbReference type="InterPro" id="IPR002121">
    <property type="entry name" value="HRDC_dom"/>
</dbReference>
<dbReference type="Gene3D" id="1.10.150.80">
    <property type="entry name" value="HRDC domain"/>
    <property type="match status" value="1"/>
</dbReference>
<dbReference type="Pfam" id="PF00570">
    <property type="entry name" value="HRDC"/>
    <property type="match status" value="1"/>
</dbReference>
<dbReference type="SMART" id="SM00341">
    <property type="entry name" value="HRDC"/>
    <property type="match status" value="1"/>
</dbReference>
<evidence type="ECO:0000313" key="3">
    <source>
        <dbReference type="EMBL" id="SVE32495.1"/>
    </source>
</evidence>
<evidence type="ECO:0000259" key="2">
    <source>
        <dbReference type="PROSITE" id="PS50967"/>
    </source>
</evidence>
<dbReference type="InterPro" id="IPR010997">
    <property type="entry name" value="HRDC-like_sf"/>
</dbReference>
<dbReference type="PROSITE" id="PS50967">
    <property type="entry name" value="HRDC"/>
    <property type="match status" value="1"/>
</dbReference>
<evidence type="ECO:0000256" key="1">
    <source>
        <dbReference type="SAM" id="MobiDB-lite"/>
    </source>
</evidence>